<evidence type="ECO:0000313" key="1">
    <source>
        <dbReference type="EMBL" id="GAL63628.1"/>
    </source>
</evidence>
<dbReference type="RefSeq" id="WP_042505428.1">
    <property type="nucleotide sequence ID" value="NZ_BBNQ01000013.1"/>
</dbReference>
<dbReference type="Proteomes" id="UP000029644">
    <property type="component" value="Unassembled WGS sequence"/>
</dbReference>
<dbReference type="AlphaFoldDB" id="A0A090VHU6"/>
<reference evidence="1 2" key="1">
    <citation type="journal article" date="2014" name="Genome Announc.">
        <title>Draft Genome Sequences of Marine Flavobacterium Algibacter lectus Strains SS8 and NR4.</title>
        <authorList>
            <person name="Takatani N."/>
            <person name="Nakanishi M."/>
            <person name="Meirelles P."/>
            <person name="Mino S."/>
            <person name="Suda W."/>
            <person name="Oshima K."/>
            <person name="Hattori M."/>
            <person name="Ohkuma M."/>
            <person name="Hosokawa M."/>
            <person name="Miyashita K."/>
            <person name="Thompson F.L."/>
            <person name="Niwa A."/>
            <person name="Sawabe T."/>
            <person name="Sawabe T."/>
        </authorList>
    </citation>
    <scope>NUCLEOTIDE SEQUENCE [LARGE SCALE GENOMIC DNA]</scope>
    <source>
        <strain evidence="1 2">JCM 19300</strain>
    </source>
</reference>
<proteinExistence type="predicted"/>
<gene>
    <name evidence="1" type="ORF">JCM19300_2664</name>
</gene>
<organism evidence="1 2">
    <name type="scientific">Algibacter lectus</name>
    <dbReference type="NCBI Taxonomy" id="221126"/>
    <lineage>
        <taxon>Bacteria</taxon>
        <taxon>Pseudomonadati</taxon>
        <taxon>Bacteroidota</taxon>
        <taxon>Flavobacteriia</taxon>
        <taxon>Flavobacteriales</taxon>
        <taxon>Flavobacteriaceae</taxon>
        <taxon>Algibacter</taxon>
    </lineage>
</organism>
<dbReference type="EMBL" id="BBNQ01000013">
    <property type="protein sequence ID" value="GAL63628.1"/>
    <property type="molecule type" value="Genomic_DNA"/>
</dbReference>
<protein>
    <submittedName>
        <fullName evidence="1">Uncharacterized protein</fullName>
    </submittedName>
</protein>
<evidence type="ECO:0000313" key="2">
    <source>
        <dbReference type="Proteomes" id="UP000029644"/>
    </source>
</evidence>
<sequence>MNLKIIDNDGFLALVDSNKYKSFITEDWEFEQLTSHFIEQSNKGHMVIWRTGDEGDKWNIRIEKEKTCKDCFREFETKINVTDGQLFLTEYADLTMSASYHNSKIPSKHNSDLNIQLDNGLYNVIIRQLFNPDIDYSETKVHFEIVFRKTETNKMDNINKIMWFN</sequence>
<accession>A0A090VHU6</accession>
<comment type="caution">
    <text evidence="1">The sequence shown here is derived from an EMBL/GenBank/DDBJ whole genome shotgun (WGS) entry which is preliminary data.</text>
</comment>
<dbReference type="OrthoDB" id="9156597at2"/>
<name>A0A090VHU6_9FLAO</name>